<dbReference type="Gene3D" id="3.10.350.10">
    <property type="entry name" value="LysM domain"/>
    <property type="match status" value="1"/>
</dbReference>
<dbReference type="Proteomes" id="UP001596512">
    <property type="component" value="Unassembled WGS sequence"/>
</dbReference>
<dbReference type="Pfam" id="PF19266">
    <property type="entry name" value="CIS_tube"/>
    <property type="match status" value="1"/>
</dbReference>
<keyword evidence="3" id="KW-1185">Reference proteome</keyword>
<dbReference type="SMART" id="SM00257">
    <property type="entry name" value="LysM"/>
    <property type="match status" value="1"/>
</dbReference>
<organism evidence="2 3">
    <name type="scientific">Actinokineospora soli</name>
    <dbReference type="NCBI Taxonomy" id="1048753"/>
    <lineage>
        <taxon>Bacteria</taxon>
        <taxon>Bacillati</taxon>
        <taxon>Actinomycetota</taxon>
        <taxon>Actinomycetes</taxon>
        <taxon>Pseudonocardiales</taxon>
        <taxon>Pseudonocardiaceae</taxon>
        <taxon>Actinokineospora</taxon>
    </lineage>
</organism>
<evidence type="ECO:0000259" key="1">
    <source>
        <dbReference type="PROSITE" id="PS51782"/>
    </source>
</evidence>
<comment type="caution">
    <text evidence="2">The sequence shown here is derived from an EMBL/GenBank/DDBJ whole genome shotgun (WGS) entry which is preliminary data.</text>
</comment>
<dbReference type="SUPFAM" id="SSF54106">
    <property type="entry name" value="LysM domain"/>
    <property type="match status" value="1"/>
</dbReference>
<accession>A0ABW2TUL3</accession>
<dbReference type="InterPro" id="IPR018392">
    <property type="entry name" value="LysM"/>
</dbReference>
<reference evidence="3" key="1">
    <citation type="journal article" date="2019" name="Int. J. Syst. Evol. Microbiol.">
        <title>The Global Catalogue of Microorganisms (GCM) 10K type strain sequencing project: providing services to taxonomists for standard genome sequencing and annotation.</title>
        <authorList>
            <consortium name="The Broad Institute Genomics Platform"/>
            <consortium name="The Broad Institute Genome Sequencing Center for Infectious Disease"/>
            <person name="Wu L."/>
            <person name="Ma J."/>
        </authorList>
    </citation>
    <scope>NUCLEOTIDE SEQUENCE [LARGE SCALE GENOMIC DNA]</scope>
    <source>
        <strain evidence="3">JCM 17695</strain>
    </source>
</reference>
<dbReference type="Pfam" id="PF01476">
    <property type="entry name" value="LysM"/>
    <property type="match status" value="1"/>
</dbReference>
<dbReference type="InterPro" id="IPR036779">
    <property type="entry name" value="LysM_dom_sf"/>
</dbReference>
<sequence length="278" mass="29025">MTGFSVQMSGGAADTAVSTATAPLADAQSAASAVVGAGVGAAVVAGARVPAVLYCLNPKTPGLVPFDFNPEKISVKRTASYTVRPNMQGMQDPAGASGTITRVVQAPQITLSKVIFEGITAKLRCDQLLRWMSPFSGFGAMGIGGASLETTLPVLTFQWGPPMVAFMYEVRLTSVTISYVRFDVTGIPLRAEVDLSLREQPSALASLPTNPTSGGLPGRRTHTVGEGESLASIATEHYGHPGLWRRIAEVNGITDPSRVRPGETLYLPNPQELTGGAA</sequence>
<dbReference type="InterPro" id="IPR045361">
    <property type="entry name" value="CIS_tube_prot_N"/>
</dbReference>
<protein>
    <submittedName>
        <fullName evidence="2">LysM peptidoglycan-binding domain-containing protein</fullName>
    </submittedName>
</protein>
<gene>
    <name evidence="2" type="ORF">ACFQV2_27675</name>
</gene>
<proteinExistence type="predicted"/>
<dbReference type="EMBL" id="JBHTEY010000004">
    <property type="protein sequence ID" value="MFC7616675.1"/>
    <property type="molecule type" value="Genomic_DNA"/>
</dbReference>
<dbReference type="CDD" id="cd00118">
    <property type="entry name" value="LysM"/>
    <property type="match status" value="1"/>
</dbReference>
<evidence type="ECO:0000313" key="2">
    <source>
        <dbReference type="EMBL" id="MFC7616675.1"/>
    </source>
</evidence>
<evidence type="ECO:0000313" key="3">
    <source>
        <dbReference type="Proteomes" id="UP001596512"/>
    </source>
</evidence>
<name>A0ABW2TUL3_9PSEU</name>
<dbReference type="PROSITE" id="PS51782">
    <property type="entry name" value="LYSM"/>
    <property type="match status" value="1"/>
</dbReference>
<feature type="domain" description="LysM" evidence="1">
    <location>
        <begin position="220"/>
        <end position="267"/>
    </location>
</feature>